<keyword evidence="3" id="KW-0963">Cytoplasm</keyword>
<dbReference type="GO" id="GO:0043093">
    <property type="term" value="P:FtsZ-dependent cytokinesis"/>
    <property type="evidence" value="ECO:0007669"/>
    <property type="project" value="TreeGrafter"/>
</dbReference>
<evidence type="ECO:0000256" key="7">
    <source>
        <dbReference type="ARBA" id="ARBA00024910"/>
    </source>
</evidence>
<dbReference type="EMBL" id="FNHP01000001">
    <property type="protein sequence ID" value="SDL96602.1"/>
    <property type="molecule type" value="Genomic_DNA"/>
</dbReference>
<reference evidence="11" key="1">
    <citation type="submission" date="2016-10" db="EMBL/GenBank/DDBJ databases">
        <authorList>
            <person name="Varghese N."/>
            <person name="Submissions S."/>
        </authorList>
    </citation>
    <scope>NUCLEOTIDE SEQUENCE [LARGE SCALE GENOMIC DNA]</scope>
    <source>
        <strain evidence="11">EPL6</strain>
    </source>
</reference>
<evidence type="ECO:0000256" key="1">
    <source>
        <dbReference type="ARBA" id="ARBA00004496"/>
    </source>
</evidence>
<evidence type="ECO:0000256" key="5">
    <source>
        <dbReference type="ARBA" id="ARBA00023210"/>
    </source>
</evidence>
<dbReference type="Gene3D" id="3.30.160.880">
    <property type="entry name" value="Cell division protein ZapA protomer, N-terminal domain"/>
    <property type="match status" value="1"/>
</dbReference>
<dbReference type="Proteomes" id="UP000198552">
    <property type="component" value="Unassembled WGS sequence"/>
</dbReference>
<keyword evidence="6" id="KW-0131">Cell cycle</keyword>
<dbReference type="SUPFAM" id="SSF102829">
    <property type="entry name" value="Cell division protein ZapA-like"/>
    <property type="match status" value="1"/>
</dbReference>
<gene>
    <name evidence="10" type="ORF">SAMN05428957_101332</name>
</gene>
<evidence type="ECO:0000313" key="11">
    <source>
        <dbReference type="Proteomes" id="UP000198552"/>
    </source>
</evidence>
<comment type="function">
    <text evidence="7">Activator of cell division through the inhibition of FtsZ GTPase activity, therefore promoting FtsZ assembly into bundles of protofilaments necessary for the formation of the division Z ring. It is recruited early at mid-cell but it is not essential for cell division.</text>
</comment>
<protein>
    <recommendedName>
        <fullName evidence="2">Cell division protein ZapA</fullName>
    </recommendedName>
    <alternativeName>
        <fullName evidence="9">Z ring-associated protein ZapA</fullName>
    </alternativeName>
</protein>
<dbReference type="GO" id="GO:0000917">
    <property type="term" value="P:division septum assembly"/>
    <property type="evidence" value="ECO:0007669"/>
    <property type="project" value="UniProtKB-KW"/>
</dbReference>
<dbReference type="InterPro" id="IPR007838">
    <property type="entry name" value="Cell_div_ZapA-like"/>
</dbReference>
<name>A0A1G9PCL4_9BURK</name>
<dbReference type="AlphaFoldDB" id="A0A1G9PCL4"/>
<proteinExistence type="predicted"/>
<dbReference type="InterPro" id="IPR042233">
    <property type="entry name" value="Cell_div_ZapA_N"/>
</dbReference>
<dbReference type="Pfam" id="PF05164">
    <property type="entry name" value="ZapA"/>
    <property type="match status" value="1"/>
</dbReference>
<dbReference type="OrthoDB" id="5297208at2"/>
<evidence type="ECO:0000256" key="6">
    <source>
        <dbReference type="ARBA" id="ARBA00023306"/>
    </source>
</evidence>
<dbReference type="InterPro" id="IPR036192">
    <property type="entry name" value="Cell_div_ZapA-like_sf"/>
</dbReference>
<dbReference type="GO" id="GO:0000921">
    <property type="term" value="P:septin ring assembly"/>
    <property type="evidence" value="ECO:0007669"/>
    <property type="project" value="TreeGrafter"/>
</dbReference>
<accession>A0A1G9PCL4</accession>
<evidence type="ECO:0000313" key="10">
    <source>
        <dbReference type="EMBL" id="SDL96602.1"/>
    </source>
</evidence>
<evidence type="ECO:0000256" key="8">
    <source>
        <dbReference type="ARBA" id="ARBA00026068"/>
    </source>
</evidence>
<dbReference type="PANTHER" id="PTHR34981:SF1">
    <property type="entry name" value="CELL DIVISION PROTEIN ZAPA"/>
    <property type="match status" value="1"/>
</dbReference>
<keyword evidence="4 10" id="KW-0132">Cell division</keyword>
<comment type="subcellular location">
    <subcellularLocation>
        <location evidence="1">Cytoplasm</location>
    </subcellularLocation>
</comment>
<evidence type="ECO:0000256" key="9">
    <source>
        <dbReference type="ARBA" id="ARBA00033158"/>
    </source>
</evidence>
<dbReference type="GO" id="GO:0005829">
    <property type="term" value="C:cytosol"/>
    <property type="evidence" value="ECO:0007669"/>
    <property type="project" value="TreeGrafter"/>
</dbReference>
<sequence>MKQIEVQILQQSYVLGCPEGQERRLLEAVERVDAAMTSIRDAGRVRARERIAVLAALNLAFEIADRDAATAAQADVMAPALDAQQQERLQQLVQRLDEALEECGAAVL</sequence>
<dbReference type="GO" id="GO:0030428">
    <property type="term" value="C:cell septum"/>
    <property type="evidence" value="ECO:0007669"/>
    <property type="project" value="TreeGrafter"/>
</dbReference>
<keyword evidence="5" id="KW-0717">Septation</keyword>
<dbReference type="GO" id="GO:0032153">
    <property type="term" value="C:cell division site"/>
    <property type="evidence" value="ECO:0007669"/>
    <property type="project" value="TreeGrafter"/>
</dbReference>
<evidence type="ECO:0000256" key="4">
    <source>
        <dbReference type="ARBA" id="ARBA00022618"/>
    </source>
</evidence>
<dbReference type="Gene3D" id="1.20.5.50">
    <property type="match status" value="1"/>
</dbReference>
<evidence type="ECO:0000256" key="3">
    <source>
        <dbReference type="ARBA" id="ARBA00022490"/>
    </source>
</evidence>
<dbReference type="STRING" id="1527607.SAMN05428957_101332"/>
<dbReference type="RefSeq" id="WP_091565880.1">
    <property type="nucleotide sequence ID" value="NZ_FNHP01000001.1"/>
</dbReference>
<keyword evidence="11" id="KW-1185">Reference proteome</keyword>
<comment type="subunit">
    <text evidence="8">Homodimer. Interacts with FtsZ.</text>
</comment>
<evidence type="ECO:0000256" key="2">
    <source>
        <dbReference type="ARBA" id="ARBA00015195"/>
    </source>
</evidence>
<organism evidence="10 11">
    <name type="scientific">Oryzisolibacter propanilivorax</name>
    <dbReference type="NCBI Taxonomy" id="1527607"/>
    <lineage>
        <taxon>Bacteria</taxon>
        <taxon>Pseudomonadati</taxon>
        <taxon>Pseudomonadota</taxon>
        <taxon>Betaproteobacteria</taxon>
        <taxon>Burkholderiales</taxon>
        <taxon>Comamonadaceae</taxon>
        <taxon>Oryzisolibacter</taxon>
    </lineage>
</organism>
<dbReference type="PANTHER" id="PTHR34981">
    <property type="entry name" value="CELL DIVISION PROTEIN ZAPA"/>
    <property type="match status" value="1"/>
</dbReference>